<dbReference type="RefSeq" id="WP_307825536.1">
    <property type="nucleotide sequence ID" value="NZ_BAAAGP010000018.1"/>
</dbReference>
<reference evidence="1 2" key="1">
    <citation type="submission" date="2021-01" db="EMBL/GenBank/DDBJ databases">
        <title>Whole genome shotgun sequence of Microbispora corallina NBRC 16416.</title>
        <authorList>
            <person name="Komaki H."/>
            <person name="Tamura T."/>
        </authorList>
    </citation>
    <scope>NUCLEOTIDE SEQUENCE [LARGE SCALE GENOMIC DNA]</scope>
    <source>
        <strain evidence="1 2">NBRC 16416</strain>
    </source>
</reference>
<evidence type="ECO:0000313" key="1">
    <source>
        <dbReference type="EMBL" id="GIH37094.1"/>
    </source>
</evidence>
<gene>
    <name evidence="1" type="ORF">Mco01_00940</name>
</gene>
<dbReference type="Proteomes" id="UP000603904">
    <property type="component" value="Unassembled WGS sequence"/>
</dbReference>
<proteinExistence type="predicted"/>
<protein>
    <submittedName>
        <fullName evidence="1">Uncharacterized protein</fullName>
    </submittedName>
</protein>
<dbReference type="EMBL" id="BOOC01000001">
    <property type="protein sequence ID" value="GIH37094.1"/>
    <property type="molecule type" value="Genomic_DNA"/>
</dbReference>
<keyword evidence="2" id="KW-1185">Reference proteome</keyword>
<sequence>MRGLMHSDGYRGANRVRRPVGGEDKWYEYPRYLFKNESADILRLCGDALDRLGVDWRHNKRNEISVARRAAVARLDEFVGPKY</sequence>
<comment type="caution">
    <text evidence="1">The sequence shown here is derived from an EMBL/GenBank/DDBJ whole genome shotgun (WGS) entry which is preliminary data.</text>
</comment>
<name>A0ABQ4FQK8_9ACTN</name>
<organism evidence="1 2">
    <name type="scientific">Microbispora corallina</name>
    <dbReference type="NCBI Taxonomy" id="83302"/>
    <lineage>
        <taxon>Bacteria</taxon>
        <taxon>Bacillati</taxon>
        <taxon>Actinomycetota</taxon>
        <taxon>Actinomycetes</taxon>
        <taxon>Streptosporangiales</taxon>
        <taxon>Streptosporangiaceae</taxon>
        <taxon>Microbispora</taxon>
    </lineage>
</organism>
<accession>A0ABQ4FQK8</accession>
<evidence type="ECO:0000313" key="2">
    <source>
        <dbReference type="Proteomes" id="UP000603904"/>
    </source>
</evidence>